<comment type="caution">
    <text evidence="1">The sequence shown here is derived from an EMBL/GenBank/DDBJ whole genome shotgun (WGS) entry which is preliminary data.</text>
</comment>
<dbReference type="EMBL" id="ANNX02000078">
    <property type="protein sequence ID" value="KYC34612.1"/>
    <property type="molecule type" value="Genomic_DNA"/>
</dbReference>
<proteinExistence type="predicted"/>
<dbReference type="STRING" id="128403.WA1_51435"/>
<accession>A0A139WQA5</accession>
<dbReference type="AlphaFoldDB" id="A0A139WQA5"/>
<reference evidence="1 2" key="1">
    <citation type="journal article" date="2013" name="Genome Biol. Evol.">
        <title>Genomes of Stigonematalean cyanobacteria (subsection V) and the evolution of oxygenic photosynthesis from prokaryotes to plastids.</title>
        <authorList>
            <person name="Dagan T."/>
            <person name="Roettger M."/>
            <person name="Stucken K."/>
            <person name="Landan G."/>
            <person name="Koch R."/>
            <person name="Major P."/>
            <person name="Gould S.B."/>
            <person name="Goremykin V.V."/>
            <person name="Rippka R."/>
            <person name="Tandeau de Marsac N."/>
            <person name="Gugger M."/>
            <person name="Lockhart P.J."/>
            <person name="Allen J.F."/>
            <person name="Brune I."/>
            <person name="Maus I."/>
            <person name="Puhler A."/>
            <person name="Martin W.F."/>
        </authorList>
    </citation>
    <scope>NUCLEOTIDE SEQUENCE [LARGE SCALE GENOMIC DNA]</scope>
    <source>
        <strain evidence="1 2">PCC 7110</strain>
    </source>
</reference>
<name>A0A139WQA5_9CYAN</name>
<dbReference type="Proteomes" id="UP000076925">
    <property type="component" value="Unassembled WGS sequence"/>
</dbReference>
<evidence type="ECO:0000313" key="1">
    <source>
        <dbReference type="EMBL" id="KYC34612.1"/>
    </source>
</evidence>
<protein>
    <submittedName>
        <fullName evidence="1">Uncharacterized protein</fullName>
    </submittedName>
</protein>
<organism evidence="1 2">
    <name type="scientific">Scytonema hofmannii PCC 7110</name>
    <dbReference type="NCBI Taxonomy" id="128403"/>
    <lineage>
        <taxon>Bacteria</taxon>
        <taxon>Bacillati</taxon>
        <taxon>Cyanobacteriota</taxon>
        <taxon>Cyanophyceae</taxon>
        <taxon>Nostocales</taxon>
        <taxon>Scytonemataceae</taxon>
        <taxon>Scytonema</taxon>
    </lineage>
</organism>
<sequence length="66" mass="7512">MKGKPEKVSSLKLANPIIHQAVEQIIDKDEWSRDIINFRFGGTKTTNFCKKAQLYSDISNLVENSD</sequence>
<dbReference type="RefSeq" id="WP_017740872.1">
    <property type="nucleotide sequence ID" value="NZ_KQ976356.1"/>
</dbReference>
<keyword evidence="2" id="KW-1185">Reference proteome</keyword>
<gene>
    <name evidence="1" type="ORF">WA1_51435</name>
</gene>
<evidence type="ECO:0000313" key="2">
    <source>
        <dbReference type="Proteomes" id="UP000076925"/>
    </source>
</evidence>